<feature type="compositionally biased region" description="Polar residues" evidence="8">
    <location>
        <begin position="490"/>
        <end position="507"/>
    </location>
</feature>
<dbReference type="GO" id="GO:0005886">
    <property type="term" value="C:plasma membrane"/>
    <property type="evidence" value="ECO:0007669"/>
    <property type="project" value="UniProtKB-SubCell"/>
</dbReference>
<dbReference type="GO" id="GO:1902742">
    <property type="term" value="P:apoptotic process involved in development"/>
    <property type="evidence" value="ECO:0007669"/>
    <property type="project" value="TreeGrafter"/>
</dbReference>
<evidence type="ECO:0000256" key="8">
    <source>
        <dbReference type="SAM" id="MobiDB-lite"/>
    </source>
</evidence>
<keyword evidence="5 7" id="KW-1133">Transmembrane helix</keyword>
<dbReference type="InterPro" id="IPR050895">
    <property type="entry name" value="XK-related_scramblase"/>
</dbReference>
<evidence type="ECO:0000256" key="1">
    <source>
        <dbReference type="ARBA" id="ARBA00004651"/>
    </source>
</evidence>
<comment type="similarity">
    <text evidence="2 7">Belongs to the XK family.</text>
</comment>
<evidence type="ECO:0000256" key="6">
    <source>
        <dbReference type="ARBA" id="ARBA00023136"/>
    </source>
</evidence>
<reference evidence="9" key="1">
    <citation type="submission" date="2015-07" db="EMBL/GenBank/DDBJ databases">
        <title>MeaNS - Measles Nucleotide Surveillance Program.</title>
        <authorList>
            <person name="Tran T."/>
            <person name="Druce J."/>
        </authorList>
    </citation>
    <scope>NUCLEOTIDE SEQUENCE</scope>
    <source>
        <strain evidence="9">UCB-OBI-ISO-001</strain>
        <tissue evidence="9">Gonad</tissue>
    </source>
</reference>
<dbReference type="EMBL" id="KQ420660">
    <property type="protein sequence ID" value="KOF79690.1"/>
    <property type="molecule type" value="Genomic_DNA"/>
</dbReference>
<dbReference type="PANTHER" id="PTHR16024">
    <property type="entry name" value="XK-RELATED PROTEIN"/>
    <property type="match status" value="1"/>
</dbReference>
<keyword evidence="4 7" id="KW-0812">Transmembrane</keyword>
<feature type="transmembrane region" description="Helical" evidence="7">
    <location>
        <begin position="80"/>
        <end position="104"/>
    </location>
</feature>
<keyword evidence="6 7" id="KW-0472">Membrane</keyword>
<evidence type="ECO:0000256" key="5">
    <source>
        <dbReference type="ARBA" id="ARBA00022989"/>
    </source>
</evidence>
<feature type="transmembrane region" description="Helical" evidence="7">
    <location>
        <begin position="48"/>
        <end position="73"/>
    </location>
</feature>
<evidence type="ECO:0000256" key="3">
    <source>
        <dbReference type="ARBA" id="ARBA00022475"/>
    </source>
</evidence>
<evidence type="ECO:0000313" key="9">
    <source>
        <dbReference type="EMBL" id="KOF79690.1"/>
    </source>
</evidence>
<evidence type="ECO:0000256" key="7">
    <source>
        <dbReference type="RuleBase" id="RU910716"/>
    </source>
</evidence>
<accession>A0A0L8GSW1</accession>
<feature type="transmembrane region" description="Helical" evidence="7">
    <location>
        <begin position="367"/>
        <end position="388"/>
    </location>
</feature>
<keyword evidence="3" id="KW-1003">Cell membrane</keyword>
<gene>
    <name evidence="9" type="ORF">OCBIM_22029124mg</name>
</gene>
<organism evidence="9">
    <name type="scientific">Octopus bimaculoides</name>
    <name type="common">California two-spotted octopus</name>
    <dbReference type="NCBI Taxonomy" id="37653"/>
    <lineage>
        <taxon>Eukaryota</taxon>
        <taxon>Metazoa</taxon>
        <taxon>Spiralia</taxon>
        <taxon>Lophotrochozoa</taxon>
        <taxon>Mollusca</taxon>
        <taxon>Cephalopoda</taxon>
        <taxon>Coleoidea</taxon>
        <taxon>Octopodiformes</taxon>
        <taxon>Octopoda</taxon>
        <taxon>Incirrata</taxon>
        <taxon>Octopodidae</taxon>
        <taxon>Octopus</taxon>
    </lineage>
</organism>
<evidence type="ECO:0000256" key="2">
    <source>
        <dbReference type="ARBA" id="ARBA00008789"/>
    </source>
</evidence>
<dbReference type="Pfam" id="PF09815">
    <property type="entry name" value="XK-related"/>
    <property type="match status" value="1"/>
</dbReference>
<feature type="transmembrane region" description="Helical" evidence="7">
    <location>
        <begin position="305"/>
        <end position="323"/>
    </location>
</feature>
<proteinExistence type="inferred from homology"/>
<sequence length="514" mass="59681">MDKMASPYLPTMQKPEREAPRFRVPIETKNLDEPDGIPKGLPYSKFDVTITVLTIIFFFVDVATDLGLAFSYLHRSHYLWFGLTLAFVLVPSVSNSILNLYFYYQDYKQEQGFESKDPNYGSPSALWIFRIVFTILQMGPVVRNFESLRYGMKSKTAQSRAESEYYYRWMLREDTDACMLRLFECFMESAPQLTLQLYILVVDPADASNPLRIITLLSSWIGICWSLASYYRSLRFSQDNKENLTVCGTVAYFLWRLLEVGPRIVIISMFMTQYYFWVAVPLSLHWLFVFIWLQIQQLKFCQNAMWQPFFNMMCAFVSIFCFLNVKDGTSRYRCILFYAIFYTENIVLFALWFRFTDHMGTWYHLTAFFFVLCGAVLQAILFCCYYCCCHPESKSLIICKEYNSHEMFTSLCFPIPATQTNEHEKKVPPNMIAYNEKQERNQKLDQGPGYAPHKRSNISMVTVTPPISEQSLAMACSGHSLDGDVSSYPSFSTSDTKPCLDSVSNTSRKTETNV</sequence>
<comment type="subcellular location">
    <subcellularLocation>
        <location evidence="1">Cell membrane</location>
        <topology evidence="1">Multi-pass membrane protein</topology>
    </subcellularLocation>
    <subcellularLocation>
        <location evidence="7">Membrane</location>
        <topology evidence="7">Multi-pass membrane protein</topology>
    </subcellularLocation>
</comment>
<feature type="transmembrane region" description="Helical" evidence="7">
    <location>
        <begin position="124"/>
        <end position="145"/>
    </location>
</feature>
<dbReference type="AlphaFoldDB" id="A0A0L8GSW1"/>
<name>A0A0L8GSW1_OCTBM</name>
<evidence type="ECO:0000256" key="4">
    <source>
        <dbReference type="ARBA" id="ARBA00022692"/>
    </source>
</evidence>
<dbReference type="GO" id="GO:0070782">
    <property type="term" value="P:phosphatidylserine exposure on apoptotic cell surface"/>
    <property type="evidence" value="ECO:0007669"/>
    <property type="project" value="TreeGrafter"/>
</dbReference>
<dbReference type="PANTHER" id="PTHR16024:SF6">
    <property type="entry name" value="XK-RELATED PROTEIN"/>
    <property type="match status" value="1"/>
</dbReference>
<protein>
    <recommendedName>
        <fullName evidence="7">XK-related protein</fullName>
    </recommendedName>
</protein>
<dbReference type="OMA" id="FRWIVYD"/>
<feature type="region of interest" description="Disordered" evidence="8">
    <location>
        <begin position="490"/>
        <end position="514"/>
    </location>
</feature>
<dbReference type="KEGG" id="obi:106875125"/>
<feature type="transmembrane region" description="Helical" evidence="7">
    <location>
        <begin position="274"/>
        <end position="293"/>
    </location>
</feature>
<dbReference type="OrthoDB" id="6136301at2759"/>
<feature type="transmembrane region" description="Helical" evidence="7">
    <location>
        <begin position="335"/>
        <end position="355"/>
    </location>
</feature>
<dbReference type="InterPro" id="IPR018629">
    <property type="entry name" value="XK-rel"/>
</dbReference>
<dbReference type="GO" id="GO:0043652">
    <property type="term" value="P:engulfment of apoptotic cell"/>
    <property type="evidence" value="ECO:0007669"/>
    <property type="project" value="TreeGrafter"/>
</dbReference>